<dbReference type="EMBL" id="NMQW01000034">
    <property type="protein sequence ID" value="OXM84109.1"/>
    <property type="molecule type" value="Genomic_DNA"/>
</dbReference>
<dbReference type="PROSITE" id="PS51832">
    <property type="entry name" value="HD_GYP"/>
    <property type="match status" value="1"/>
</dbReference>
<dbReference type="InterPro" id="IPR052020">
    <property type="entry name" value="Cyclic_di-GMP/3'3'-cGAMP_PDE"/>
</dbReference>
<evidence type="ECO:0000256" key="1">
    <source>
        <dbReference type="SAM" id="Coils"/>
    </source>
</evidence>
<dbReference type="CDD" id="cd00077">
    <property type="entry name" value="HDc"/>
    <property type="match status" value="1"/>
</dbReference>
<name>A0A229UMJ4_9BACL</name>
<evidence type="ECO:0000313" key="5">
    <source>
        <dbReference type="Proteomes" id="UP000215509"/>
    </source>
</evidence>
<dbReference type="NCBIfam" id="TIGR00277">
    <property type="entry name" value="HDIG"/>
    <property type="match status" value="1"/>
</dbReference>
<dbReference type="PROSITE" id="PS51831">
    <property type="entry name" value="HD"/>
    <property type="match status" value="1"/>
</dbReference>
<dbReference type="InterPro" id="IPR006674">
    <property type="entry name" value="HD_domain"/>
</dbReference>
<sequence length="260" mass="29723">MINDIHYRVEGDETVSDIQQLLNKINELEKRNDELTYKLKSADVMKNSVTAKEQLFSMSVIRSLVLALDSRDPYTAGHSSRVALYSLWIARQLEMDEEEAGHFYRAALMHDIGKIGVPDRVLLKADSLNHEEFQIMISHTTIGARILSKMEPEKRMLQATEIAKFHHEKMDGTGYPEGLKGEEIPYHARIVAVADAFDAMTTDRPYARGRSYREGVEEIIRCKGTHFDPVVVEAFEKVMRDRSYLEGMKPHLLAESPIEE</sequence>
<evidence type="ECO:0000313" key="4">
    <source>
        <dbReference type="EMBL" id="OXM84109.1"/>
    </source>
</evidence>
<keyword evidence="5" id="KW-1185">Reference proteome</keyword>
<keyword evidence="1" id="KW-0175">Coiled coil</keyword>
<evidence type="ECO:0000259" key="2">
    <source>
        <dbReference type="PROSITE" id="PS51831"/>
    </source>
</evidence>
<dbReference type="Proteomes" id="UP000215509">
    <property type="component" value="Unassembled WGS sequence"/>
</dbReference>
<comment type="caution">
    <text evidence="4">The sequence shown here is derived from an EMBL/GenBank/DDBJ whole genome shotgun (WGS) entry which is preliminary data.</text>
</comment>
<dbReference type="InterPro" id="IPR003607">
    <property type="entry name" value="HD/PDEase_dom"/>
</dbReference>
<dbReference type="InterPro" id="IPR037522">
    <property type="entry name" value="HD_GYP_dom"/>
</dbReference>
<feature type="domain" description="HD" evidence="2">
    <location>
        <begin position="75"/>
        <end position="200"/>
    </location>
</feature>
<dbReference type="SMART" id="SM00471">
    <property type="entry name" value="HDc"/>
    <property type="match status" value="1"/>
</dbReference>
<dbReference type="Gene3D" id="1.10.3210.10">
    <property type="entry name" value="Hypothetical protein af1432"/>
    <property type="match status" value="1"/>
</dbReference>
<dbReference type="InterPro" id="IPR006675">
    <property type="entry name" value="HDIG_dom"/>
</dbReference>
<feature type="coiled-coil region" evidence="1">
    <location>
        <begin position="11"/>
        <end position="45"/>
    </location>
</feature>
<accession>A0A229UMJ4</accession>
<dbReference type="AlphaFoldDB" id="A0A229UMJ4"/>
<dbReference type="PANTHER" id="PTHR45228:SF4">
    <property type="entry name" value="LIPOPROTEIN"/>
    <property type="match status" value="1"/>
</dbReference>
<protein>
    <submittedName>
        <fullName evidence="4">Uncharacterized protein</fullName>
    </submittedName>
</protein>
<reference evidence="4 5" key="1">
    <citation type="submission" date="2017-07" db="EMBL/GenBank/DDBJ databases">
        <title>Genome sequencing and assembly of Paenibacillus rigui.</title>
        <authorList>
            <person name="Mayilraj S."/>
        </authorList>
    </citation>
    <scope>NUCLEOTIDE SEQUENCE [LARGE SCALE GENOMIC DNA]</scope>
    <source>
        <strain evidence="4 5">JCM 16352</strain>
    </source>
</reference>
<feature type="domain" description="HD-GYP" evidence="3">
    <location>
        <begin position="53"/>
        <end position="251"/>
    </location>
</feature>
<dbReference type="PANTHER" id="PTHR45228">
    <property type="entry name" value="CYCLIC DI-GMP PHOSPHODIESTERASE TM_0186-RELATED"/>
    <property type="match status" value="1"/>
</dbReference>
<gene>
    <name evidence="4" type="ORF">CF651_21965</name>
</gene>
<organism evidence="4 5">
    <name type="scientific">Paenibacillus rigui</name>
    <dbReference type="NCBI Taxonomy" id="554312"/>
    <lineage>
        <taxon>Bacteria</taxon>
        <taxon>Bacillati</taxon>
        <taxon>Bacillota</taxon>
        <taxon>Bacilli</taxon>
        <taxon>Bacillales</taxon>
        <taxon>Paenibacillaceae</taxon>
        <taxon>Paenibacillus</taxon>
    </lineage>
</organism>
<dbReference type="Pfam" id="PF13487">
    <property type="entry name" value="HD_5"/>
    <property type="match status" value="1"/>
</dbReference>
<dbReference type="OrthoDB" id="9759601at2"/>
<proteinExistence type="predicted"/>
<dbReference type="SUPFAM" id="SSF109604">
    <property type="entry name" value="HD-domain/PDEase-like"/>
    <property type="match status" value="1"/>
</dbReference>
<evidence type="ECO:0000259" key="3">
    <source>
        <dbReference type="PROSITE" id="PS51832"/>
    </source>
</evidence>